<dbReference type="OrthoDB" id="645173at2"/>
<evidence type="ECO:0000259" key="2">
    <source>
        <dbReference type="Pfam" id="PF04773"/>
    </source>
</evidence>
<keyword evidence="1" id="KW-0472">Membrane</keyword>
<gene>
    <name evidence="4" type="ORF">FEM55_05445</name>
</gene>
<protein>
    <submittedName>
        <fullName evidence="4">FecR family protein</fullName>
    </submittedName>
</protein>
<organism evidence="4 5">
    <name type="scientific">Dyadobacter sediminis</name>
    <dbReference type="NCBI Taxonomy" id="1493691"/>
    <lineage>
        <taxon>Bacteria</taxon>
        <taxon>Pseudomonadati</taxon>
        <taxon>Bacteroidota</taxon>
        <taxon>Cytophagia</taxon>
        <taxon>Cytophagales</taxon>
        <taxon>Spirosomataceae</taxon>
        <taxon>Dyadobacter</taxon>
    </lineage>
</organism>
<dbReference type="PANTHER" id="PTHR30273:SF2">
    <property type="entry name" value="PROTEIN FECR"/>
    <property type="match status" value="1"/>
</dbReference>
<evidence type="ECO:0000313" key="4">
    <source>
        <dbReference type="EMBL" id="TLU96575.1"/>
    </source>
</evidence>
<dbReference type="AlphaFoldDB" id="A0A5R9KK53"/>
<dbReference type="Gene3D" id="3.55.50.30">
    <property type="match status" value="1"/>
</dbReference>
<feature type="transmembrane region" description="Helical" evidence="1">
    <location>
        <begin position="102"/>
        <end position="123"/>
    </location>
</feature>
<keyword evidence="5" id="KW-1185">Reference proteome</keyword>
<reference evidence="4 5" key="1">
    <citation type="submission" date="2019-05" db="EMBL/GenBank/DDBJ databases">
        <authorList>
            <person name="Qu J.-H."/>
        </authorList>
    </citation>
    <scope>NUCLEOTIDE SEQUENCE [LARGE SCALE GENOMIC DNA]</scope>
    <source>
        <strain evidence="4 5">Z12</strain>
    </source>
</reference>
<feature type="domain" description="FecR protein" evidence="2">
    <location>
        <begin position="149"/>
        <end position="238"/>
    </location>
</feature>
<dbReference type="Proteomes" id="UP000309788">
    <property type="component" value="Unassembled WGS sequence"/>
</dbReference>
<dbReference type="InterPro" id="IPR012373">
    <property type="entry name" value="Ferrdict_sens_TM"/>
</dbReference>
<dbReference type="InterPro" id="IPR006860">
    <property type="entry name" value="FecR"/>
</dbReference>
<sequence>MNRYSDFSVEDLVWDDFFRQWIFSPTSETNALWNNWISENPEMLGKMEQARRILLSMRLEEPEITDAEINEVVRRTVGLVNVANTATTQLSHRKTPVLFTTWMRLAACIALIILLGWTTYSVLVRKQQEPQLGQQLKASSYFVEETNSTSRTRQLVLSDGSSISLAPQGRVRYRKPFHGQRREVYLTGEAFFQIAKDPDRPFLVFANGLITKVLGTSFRIKAYEGVDQVTVEVKSGKVAVFTERDPQSKKKVEDNALQGVILKPNQKIIYALNEVKMVKTLVEKPEIVVPKSQISRLDFEDTPASEVFNTLGKTYGIDIIYDAALLKDCPLTAVLEGLTLQDKLNIICKAVESSYEIVDGQVIIHSKGCKN</sequence>
<proteinExistence type="predicted"/>
<dbReference type="RefSeq" id="WP_138280268.1">
    <property type="nucleotide sequence ID" value="NZ_BMGE01000001.1"/>
</dbReference>
<keyword evidence="1" id="KW-1133">Transmembrane helix</keyword>
<dbReference type="PIRSF" id="PIRSF018266">
    <property type="entry name" value="FecR"/>
    <property type="match status" value="1"/>
</dbReference>
<dbReference type="GO" id="GO:0016989">
    <property type="term" value="F:sigma factor antagonist activity"/>
    <property type="evidence" value="ECO:0007669"/>
    <property type="project" value="TreeGrafter"/>
</dbReference>
<feature type="domain" description="Protein FecR C-terminal" evidence="3">
    <location>
        <begin position="297"/>
        <end position="364"/>
    </location>
</feature>
<evidence type="ECO:0000259" key="3">
    <source>
        <dbReference type="Pfam" id="PF16344"/>
    </source>
</evidence>
<evidence type="ECO:0000256" key="1">
    <source>
        <dbReference type="SAM" id="Phobius"/>
    </source>
</evidence>
<dbReference type="Pfam" id="PF16344">
    <property type="entry name" value="FecR_C"/>
    <property type="match status" value="1"/>
</dbReference>
<dbReference type="Gene3D" id="2.60.120.1440">
    <property type="match status" value="1"/>
</dbReference>
<keyword evidence="1" id="KW-0812">Transmembrane</keyword>
<name>A0A5R9KK53_9BACT</name>
<dbReference type="Pfam" id="PF04773">
    <property type="entry name" value="FecR"/>
    <property type="match status" value="1"/>
</dbReference>
<accession>A0A5R9KK53</accession>
<comment type="caution">
    <text evidence="4">The sequence shown here is derived from an EMBL/GenBank/DDBJ whole genome shotgun (WGS) entry which is preliminary data.</text>
</comment>
<dbReference type="EMBL" id="VCEI01000011">
    <property type="protein sequence ID" value="TLU96575.1"/>
    <property type="molecule type" value="Genomic_DNA"/>
</dbReference>
<evidence type="ECO:0000313" key="5">
    <source>
        <dbReference type="Proteomes" id="UP000309788"/>
    </source>
</evidence>
<dbReference type="InterPro" id="IPR032508">
    <property type="entry name" value="FecR_C"/>
</dbReference>
<dbReference type="PANTHER" id="PTHR30273">
    <property type="entry name" value="PERIPLASMIC SIGNAL SENSOR AND SIGMA FACTOR ACTIVATOR FECR-RELATED"/>
    <property type="match status" value="1"/>
</dbReference>